<protein>
    <submittedName>
        <fullName evidence="2">Uncharacterized protein</fullName>
    </submittedName>
</protein>
<feature type="compositionally biased region" description="Basic and acidic residues" evidence="1">
    <location>
        <begin position="146"/>
        <end position="158"/>
    </location>
</feature>
<evidence type="ECO:0000313" key="2">
    <source>
        <dbReference type="EMBL" id="KAG5191209.1"/>
    </source>
</evidence>
<name>A0A835ZIC0_9STRA</name>
<feature type="compositionally biased region" description="Basic and acidic residues" evidence="1">
    <location>
        <begin position="93"/>
        <end position="103"/>
    </location>
</feature>
<gene>
    <name evidence="2" type="ORF">JKP88DRAFT_251732</name>
</gene>
<feature type="region of interest" description="Disordered" evidence="1">
    <location>
        <begin position="35"/>
        <end position="104"/>
    </location>
</feature>
<feature type="compositionally biased region" description="Low complexity" evidence="1">
    <location>
        <begin position="78"/>
        <end position="92"/>
    </location>
</feature>
<reference evidence="2" key="1">
    <citation type="submission" date="2021-02" db="EMBL/GenBank/DDBJ databases">
        <title>First Annotated Genome of the Yellow-green Alga Tribonema minus.</title>
        <authorList>
            <person name="Mahan K.M."/>
        </authorList>
    </citation>
    <scope>NUCLEOTIDE SEQUENCE</scope>
    <source>
        <strain evidence="2">UTEX B ZZ1240</strain>
    </source>
</reference>
<feature type="compositionally biased region" description="Basic and acidic residues" evidence="1">
    <location>
        <begin position="189"/>
        <end position="199"/>
    </location>
</feature>
<dbReference type="Proteomes" id="UP000664859">
    <property type="component" value="Unassembled WGS sequence"/>
</dbReference>
<comment type="caution">
    <text evidence="2">The sequence shown here is derived from an EMBL/GenBank/DDBJ whole genome shotgun (WGS) entry which is preliminary data.</text>
</comment>
<accession>A0A835ZIC0</accession>
<feature type="region of interest" description="Disordered" evidence="1">
    <location>
        <begin position="131"/>
        <end position="221"/>
    </location>
</feature>
<evidence type="ECO:0000256" key="1">
    <source>
        <dbReference type="SAM" id="MobiDB-lite"/>
    </source>
</evidence>
<feature type="compositionally biased region" description="Low complexity" evidence="1">
    <location>
        <begin position="49"/>
        <end position="61"/>
    </location>
</feature>
<dbReference type="EMBL" id="JAFCMP010000022">
    <property type="protein sequence ID" value="KAG5191209.1"/>
    <property type="molecule type" value="Genomic_DNA"/>
</dbReference>
<evidence type="ECO:0000313" key="3">
    <source>
        <dbReference type="Proteomes" id="UP000664859"/>
    </source>
</evidence>
<feature type="compositionally biased region" description="Basic and acidic residues" evidence="1">
    <location>
        <begin position="212"/>
        <end position="221"/>
    </location>
</feature>
<feature type="compositionally biased region" description="Gly residues" evidence="1">
    <location>
        <begin position="176"/>
        <end position="187"/>
    </location>
</feature>
<feature type="compositionally biased region" description="Basic and acidic residues" evidence="1">
    <location>
        <begin position="35"/>
        <end position="48"/>
    </location>
</feature>
<dbReference type="AlphaFoldDB" id="A0A835ZIC0"/>
<sequence>MAQLCEGASSAVRNVARGTAAWVAGVRKETLTLNRARQDDQWRNDRSASEGAAGAAAAPSPHDCNAQHAWDRSRARGDAAAAAAAPATTSARRGGDGGGRDSSRAAAFAAELPLEPATARAVMREAAAQRRRAQVRARRPLPVLRDLSRQRRGGRDGRSSGSGRISDSASSHSSRSGGGGGGSGGADGTVEHAVVEQIKDIGAGASRAAHGLGERLRRYFP</sequence>
<proteinExistence type="predicted"/>
<feature type="compositionally biased region" description="Low complexity" evidence="1">
    <location>
        <begin position="159"/>
        <end position="175"/>
    </location>
</feature>
<keyword evidence="3" id="KW-1185">Reference proteome</keyword>
<organism evidence="2 3">
    <name type="scientific">Tribonema minus</name>
    <dbReference type="NCBI Taxonomy" id="303371"/>
    <lineage>
        <taxon>Eukaryota</taxon>
        <taxon>Sar</taxon>
        <taxon>Stramenopiles</taxon>
        <taxon>Ochrophyta</taxon>
        <taxon>PX clade</taxon>
        <taxon>Xanthophyceae</taxon>
        <taxon>Tribonematales</taxon>
        <taxon>Tribonemataceae</taxon>
        <taxon>Tribonema</taxon>
    </lineage>
</organism>